<reference evidence="2 3" key="1">
    <citation type="submission" date="2024-09" db="EMBL/GenBank/DDBJ databases">
        <authorList>
            <person name="Sun Q."/>
            <person name="Mori K."/>
        </authorList>
    </citation>
    <scope>NUCLEOTIDE SEQUENCE [LARGE SCALE GENOMIC DNA]</scope>
    <source>
        <strain evidence="2 3">TBRC 3947</strain>
    </source>
</reference>
<comment type="caution">
    <text evidence="2">The sequence shown here is derived from an EMBL/GenBank/DDBJ whole genome shotgun (WGS) entry which is preliminary data.</text>
</comment>
<dbReference type="NCBIfam" id="TIGR01764">
    <property type="entry name" value="excise"/>
    <property type="match status" value="1"/>
</dbReference>
<dbReference type="Pfam" id="PF12728">
    <property type="entry name" value="HTH_17"/>
    <property type="match status" value="1"/>
</dbReference>
<organism evidence="2 3">
    <name type="scientific">Phytohabitans kaempferiae</name>
    <dbReference type="NCBI Taxonomy" id="1620943"/>
    <lineage>
        <taxon>Bacteria</taxon>
        <taxon>Bacillati</taxon>
        <taxon>Actinomycetota</taxon>
        <taxon>Actinomycetes</taxon>
        <taxon>Micromonosporales</taxon>
        <taxon>Micromonosporaceae</taxon>
    </lineage>
</organism>
<dbReference type="Proteomes" id="UP001589867">
    <property type="component" value="Unassembled WGS sequence"/>
</dbReference>
<name>A0ABV6MER5_9ACTN</name>
<sequence length="53" mass="6058">MEEAARLLAVSRWTVFRLVKQRRLVSVVVATRCRRIPASSVEAYIAERIEEAA</sequence>
<accession>A0ABV6MER5</accession>
<gene>
    <name evidence="2" type="ORF">ACFFIA_35970</name>
</gene>
<dbReference type="InterPro" id="IPR010093">
    <property type="entry name" value="SinI_DNA-bd"/>
</dbReference>
<evidence type="ECO:0000313" key="3">
    <source>
        <dbReference type="Proteomes" id="UP001589867"/>
    </source>
</evidence>
<evidence type="ECO:0000313" key="2">
    <source>
        <dbReference type="EMBL" id="MFC0533024.1"/>
    </source>
</evidence>
<dbReference type="InterPro" id="IPR041657">
    <property type="entry name" value="HTH_17"/>
</dbReference>
<proteinExistence type="predicted"/>
<protein>
    <submittedName>
        <fullName evidence="2">Helix-turn-helix transcriptional regulator</fullName>
    </submittedName>
</protein>
<keyword evidence="3" id="KW-1185">Reference proteome</keyword>
<evidence type="ECO:0000259" key="1">
    <source>
        <dbReference type="Pfam" id="PF12728"/>
    </source>
</evidence>
<feature type="domain" description="Helix-turn-helix" evidence="1">
    <location>
        <begin position="2"/>
        <end position="48"/>
    </location>
</feature>
<dbReference type="EMBL" id="JBHLUH010000077">
    <property type="protein sequence ID" value="MFC0533024.1"/>
    <property type="molecule type" value="Genomic_DNA"/>
</dbReference>
<dbReference type="RefSeq" id="WP_377260123.1">
    <property type="nucleotide sequence ID" value="NZ_JBHLUH010000077.1"/>
</dbReference>